<evidence type="ECO:0000313" key="3">
    <source>
        <dbReference type="Proteomes" id="UP000472335"/>
    </source>
</evidence>
<organism evidence="2 3">
    <name type="scientific">Streptomyces scabichelini</name>
    <dbReference type="NCBI Taxonomy" id="2711217"/>
    <lineage>
        <taxon>Bacteria</taxon>
        <taxon>Bacillati</taxon>
        <taxon>Actinomycetota</taxon>
        <taxon>Actinomycetes</taxon>
        <taxon>Kitasatosporales</taxon>
        <taxon>Streptomycetaceae</taxon>
        <taxon>Streptomyces</taxon>
    </lineage>
</organism>
<proteinExistence type="predicted"/>
<name>A0A6G4VE31_9ACTN</name>
<feature type="transmembrane region" description="Helical" evidence="1">
    <location>
        <begin position="88"/>
        <end position="107"/>
    </location>
</feature>
<feature type="transmembrane region" description="Helical" evidence="1">
    <location>
        <begin position="25"/>
        <end position="42"/>
    </location>
</feature>
<keyword evidence="1" id="KW-1133">Transmembrane helix</keyword>
<dbReference type="Proteomes" id="UP000472335">
    <property type="component" value="Unassembled WGS sequence"/>
</dbReference>
<comment type="caution">
    <text evidence="2">The sequence shown here is derived from an EMBL/GenBank/DDBJ whole genome shotgun (WGS) entry which is preliminary data.</text>
</comment>
<feature type="transmembrane region" description="Helical" evidence="1">
    <location>
        <begin position="119"/>
        <end position="140"/>
    </location>
</feature>
<keyword evidence="1" id="KW-0472">Membrane</keyword>
<sequence length="161" mass="17353">MTEKLTAKTAKLLEPLSKRPTAERWLTRALGVALSATAYLLCMPWDLRNRPASPGSTSETTPVTGLGVAILAVSLLLLAAYFGHRDAFAWPVLLVAMPPVALMYASFQAHPEQDASMWPLAFGFFTLVISAGVLIAASVARQFRAAGEDSDSADWLILAHR</sequence>
<evidence type="ECO:0000256" key="1">
    <source>
        <dbReference type="SAM" id="Phobius"/>
    </source>
</evidence>
<gene>
    <name evidence="2" type="ORF">G5C60_33340</name>
</gene>
<keyword evidence="1" id="KW-0812">Transmembrane</keyword>
<dbReference type="EMBL" id="JAAKZY010000137">
    <property type="protein sequence ID" value="NGO12359.1"/>
    <property type="molecule type" value="Genomic_DNA"/>
</dbReference>
<feature type="transmembrane region" description="Helical" evidence="1">
    <location>
        <begin position="63"/>
        <end position="82"/>
    </location>
</feature>
<keyword evidence="3" id="KW-1185">Reference proteome</keyword>
<accession>A0A6G4VE31</accession>
<dbReference type="AlphaFoldDB" id="A0A6G4VE31"/>
<reference evidence="2 3" key="1">
    <citation type="submission" date="2020-02" db="EMBL/GenBank/DDBJ databases">
        <title>Whole-genome analyses of novel actinobacteria.</title>
        <authorList>
            <person name="Sahin N."/>
            <person name="Gencbay T."/>
        </authorList>
    </citation>
    <scope>NUCLEOTIDE SEQUENCE [LARGE SCALE GENOMIC DNA]</scope>
    <source>
        <strain evidence="2 3">HC44</strain>
    </source>
</reference>
<protein>
    <recommendedName>
        <fullName evidence="4">Integral membrane protein</fullName>
    </recommendedName>
</protein>
<evidence type="ECO:0008006" key="4">
    <source>
        <dbReference type="Google" id="ProtNLM"/>
    </source>
</evidence>
<evidence type="ECO:0000313" key="2">
    <source>
        <dbReference type="EMBL" id="NGO12359.1"/>
    </source>
</evidence>